<comment type="caution">
    <text evidence="1">The sequence shown here is derived from an EMBL/GenBank/DDBJ whole genome shotgun (WGS) entry which is preliminary data.</text>
</comment>
<dbReference type="OrthoDB" id="5185945at2"/>
<gene>
    <name evidence="1" type="ORF">M975_1896</name>
</gene>
<protein>
    <submittedName>
        <fullName evidence="1">Uncharacterized protein</fullName>
    </submittedName>
</protein>
<dbReference type="Proteomes" id="UP000078410">
    <property type="component" value="Unassembled WGS sequence"/>
</dbReference>
<reference evidence="1 2" key="1">
    <citation type="submission" date="2016-04" db="EMBL/GenBank/DDBJ databases">
        <title>ATOL: Assembling a taxonomically balanced genome-scale reconstruction of the evolutionary history of the Enterobacteriaceae.</title>
        <authorList>
            <person name="Plunkett G.III."/>
            <person name="Neeno-Eckwall E.C."/>
            <person name="Glasner J.D."/>
            <person name="Perna N.T."/>
        </authorList>
    </citation>
    <scope>NUCLEOTIDE SEQUENCE [LARGE SCALE GENOMIC DNA]</scope>
    <source>
        <strain evidence="1 2">ATCC 51605</strain>
    </source>
</reference>
<dbReference type="EMBL" id="LXER01000017">
    <property type="protein sequence ID" value="OAT32004.1"/>
    <property type="molecule type" value="Genomic_DNA"/>
</dbReference>
<sequence length="108" mass="12050">MNLGDWRNAKSELNIPKEKVKPLPGMKVKWKDVYFPFGDWINDAGDVVDITNGFRAEFGGIRLIVMMTPNTSAPGHGEPSMTANRPSFIDEDALEYCTTVNGNFITIK</sequence>
<name>A0A1B7IQI9_9ENTR</name>
<dbReference type="PATRIC" id="fig|1354251.4.peg.1957"/>
<evidence type="ECO:0000313" key="1">
    <source>
        <dbReference type="EMBL" id="OAT32004.1"/>
    </source>
</evidence>
<dbReference type="RefSeq" id="WP_064558973.1">
    <property type="nucleotide sequence ID" value="NZ_LXER01000017.1"/>
</dbReference>
<dbReference type="AlphaFoldDB" id="A0A1B7IQI9"/>
<accession>A0A1B7IQI9</accession>
<organism evidence="1 2">
    <name type="scientific">Buttiauxella brennerae ATCC 51605</name>
    <dbReference type="NCBI Taxonomy" id="1354251"/>
    <lineage>
        <taxon>Bacteria</taxon>
        <taxon>Pseudomonadati</taxon>
        <taxon>Pseudomonadota</taxon>
        <taxon>Gammaproteobacteria</taxon>
        <taxon>Enterobacterales</taxon>
        <taxon>Enterobacteriaceae</taxon>
        <taxon>Buttiauxella</taxon>
    </lineage>
</organism>
<keyword evidence="2" id="KW-1185">Reference proteome</keyword>
<proteinExistence type="predicted"/>
<evidence type="ECO:0000313" key="2">
    <source>
        <dbReference type="Proteomes" id="UP000078410"/>
    </source>
</evidence>